<dbReference type="Pfam" id="PF03176">
    <property type="entry name" value="MMPL"/>
    <property type="match status" value="2"/>
</dbReference>
<comment type="similarity">
    <text evidence="2">Belongs to the resistance-nodulation-cell division (RND) (TC 2.A.6) family. MmpL subfamily.</text>
</comment>
<feature type="transmembrane region" description="Helical" evidence="7">
    <location>
        <begin position="878"/>
        <end position="900"/>
    </location>
</feature>
<keyword evidence="4 7" id="KW-0812">Transmembrane</keyword>
<keyword evidence="3" id="KW-1003">Cell membrane</keyword>
<feature type="transmembrane region" description="Helical" evidence="7">
    <location>
        <begin position="352"/>
        <end position="377"/>
    </location>
</feature>
<keyword evidence="5 7" id="KW-1133">Transmembrane helix</keyword>
<name>U2S2T7_9BACL</name>
<comment type="caution">
    <text evidence="9">The sequence shown here is derived from an EMBL/GenBank/DDBJ whole genome shotgun (WGS) entry which is preliminary data.</text>
</comment>
<dbReference type="RefSeq" id="WP_021752734.1">
    <property type="nucleotide sequence ID" value="NZ_KI271820.1"/>
</dbReference>
<feature type="domain" description="Membrane transport protein MMPL" evidence="8">
    <location>
        <begin position="60"/>
        <end position="357"/>
    </location>
</feature>
<dbReference type="eggNOG" id="COG2409">
    <property type="taxonomic scope" value="Bacteria"/>
</dbReference>
<comment type="subcellular location">
    <subcellularLocation>
        <location evidence="1">Cell membrane</location>
        <topology evidence="1">Multi-pass membrane protein</topology>
    </subcellularLocation>
</comment>
<dbReference type="EMBL" id="AWVP01000019">
    <property type="protein sequence ID" value="ERK60018.1"/>
    <property type="molecule type" value="Genomic_DNA"/>
</dbReference>
<dbReference type="PANTHER" id="PTHR33406:SF6">
    <property type="entry name" value="MEMBRANE PROTEIN YDGH-RELATED"/>
    <property type="match status" value="1"/>
</dbReference>
<evidence type="ECO:0000256" key="4">
    <source>
        <dbReference type="ARBA" id="ARBA00022692"/>
    </source>
</evidence>
<protein>
    <submittedName>
        <fullName evidence="9">MMPL family protein</fullName>
    </submittedName>
</protein>
<evidence type="ECO:0000256" key="3">
    <source>
        <dbReference type="ARBA" id="ARBA00022475"/>
    </source>
</evidence>
<feature type="transmembrane region" description="Helical" evidence="7">
    <location>
        <begin position="234"/>
        <end position="253"/>
    </location>
</feature>
<evidence type="ECO:0000313" key="10">
    <source>
        <dbReference type="Proteomes" id="UP000016637"/>
    </source>
</evidence>
<evidence type="ECO:0000256" key="6">
    <source>
        <dbReference type="ARBA" id="ARBA00023136"/>
    </source>
</evidence>
<feature type="transmembrane region" description="Helical" evidence="7">
    <location>
        <begin position="921"/>
        <end position="944"/>
    </location>
</feature>
<dbReference type="PATRIC" id="fig|1321820.3.peg.366"/>
<gene>
    <name evidence="9" type="ORF">HMPREF1983_00372</name>
</gene>
<evidence type="ECO:0000259" key="8">
    <source>
        <dbReference type="Pfam" id="PF03176"/>
    </source>
</evidence>
<evidence type="ECO:0000256" key="5">
    <source>
        <dbReference type="ARBA" id="ARBA00022989"/>
    </source>
</evidence>
<dbReference type="NCBIfam" id="TIGR03057">
    <property type="entry name" value="xxxLxxG_by_4"/>
    <property type="match status" value="1"/>
</dbReference>
<evidence type="ECO:0000256" key="2">
    <source>
        <dbReference type="ARBA" id="ARBA00010157"/>
    </source>
</evidence>
<dbReference type="Gene3D" id="1.20.1640.10">
    <property type="entry name" value="Multidrug efflux transporter AcrB transmembrane domain"/>
    <property type="match status" value="2"/>
</dbReference>
<dbReference type="AlphaFoldDB" id="U2S2T7"/>
<dbReference type="InterPro" id="IPR023908">
    <property type="entry name" value="xxxLxxG_rpt"/>
</dbReference>
<keyword evidence="10" id="KW-1185">Reference proteome</keyword>
<feature type="transmembrane region" description="Helical" evidence="7">
    <location>
        <begin position="950"/>
        <end position="972"/>
    </location>
</feature>
<dbReference type="Gene3D" id="1.10.287.950">
    <property type="entry name" value="Methyl-accepting chemotaxis protein"/>
    <property type="match status" value="1"/>
</dbReference>
<accession>U2S2T7</accession>
<dbReference type="InterPro" id="IPR050545">
    <property type="entry name" value="Mycobact_MmpL"/>
</dbReference>
<evidence type="ECO:0000256" key="1">
    <source>
        <dbReference type="ARBA" id="ARBA00004651"/>
    </source>
</evidence>
<feature type="transmembrane region" description="Helical" evidence="7">
    <location>
        <begin position="203"/>
        <end position="222"/>
    </location>
</feature>
<dbReference type="Proteomes" id="UP000016637">
    <property type="component" value="Unassembled WGS sequence"/>
</dbReference>
<evidence type="ECO:0000313" key="9">
    <source>
        <dbReference type="EMBL" id="ERK60018.1"/>
    </source>
</evidence>
<organism evidence="9 10">
    <name type="scientific">Gemella bergeri ATCC 700627</name>
    <dbReference type="NCBI Taxonomy" id="1321820"/>
    <lineage>
        <taxon>Bacteria</taxon>
        <taxon>Bacillati</taxon>
        <taxon>Bacillota</taxon>
        <taxon>Bacilli</taxon>
        <taxon>Bacillales</taxon>
        <taxon>Gemellaceae</taxon>
        <taxon>Gemella</taxon>
    </lineage>
</organism>
<evidence type="ECO:0000256" key="7">
    <source>
        <dbReference type="SAM" id="Phobius"/>
    </source>
</evidence>
<feature type="domain" description="Membrane transport protein MMPL" evidence="8">
    <location>
        <begin position="670"/>
        <end position="969"/>
    </location>
</feature>
<proteinExistence type="inferred from homology"/>
<feature type="transmembrane region" description="Helical" evidence="7">
    <location>
        <begin position="846"/>
        <end position="866"/>
    </location>
</feature>
<reference evidence="9 10" key="1">
    <citation type="submission" date="2013-08" db="EMBL/GenBank/DDBJ databases">
        <authorList>
            <person name="Weinstock G."/>
            <person name="Sodergren E."/>
            <person name="Wylie T."/>
            <person name="Fulton L."/>
            <person name="Fulton R."/>
            <person name="Fronick C."/>
            <person name="O'Laughlin M."/>
            <person name="Godfrey J."/>
            <person name="Miner T."/>
            <person name="Herter B."/>
            <person name="Appelbaum E."/>
            <person name="Cordes M."/>
            <person name="Lek S."/>
            <person name="Wollam A."/>
            <person name="Pepin K.H."/>
            <person name="Palsikar V.B."/>
            <person name="Mitreva M."/>
            <person name="Wilson R.K."/>
        </authorList>
    </citation>
    <scope>NUCLEOTIDE SEQUENCE [LARGE SCALE GENOMIC DNA]</scope>
    <source>
        <strain evidence="9 10">ATCC 700627</strain>
    </source>
</reference>
<feature type="transmembrane region" description="Helical" evidence="7">
    <location>
        <begin position="308"/>
        <end position="331"/>
    </location>
</feature>
<dbReference type="InterPro" id="IPR004869">
    <property type="entry name" value="MMPL_dom"/>
</dbReference>
<dbReference type="PANTHER" id="PTHR33406">
    <property type="entry name" value="MEMBRANE PROTEIN MJ1562-RELATED"/>
    <property type="match status" value="1"/>
</dbReference>
<dbReference type="GO" id="GO:0005886">
    <property type="term" value="C:plasma membrane"/>
    <property type="evidence" value="ECO:0007669"/>
    <property type="project" value="UniProtKB-SubCell"/>
</dbReference>
<feature type="transmembrane region" description="Helical" evidence="7">
    <location>
        <begin position="280"/>
        <end position="302"/>
    </location>
</feature>
<keyword evidence="6 7" id="KW-0472">Membrane</keyword>
<dbReference type="HOGENOM" id="CLU_005108_0_0_9"/>
<feature type="transmembrane region" description="Helical" evidence="7">
    <location>
        <begin position="820"/>
        <end position="839"/>
    </location>
</feature>
<feature type="transmembrane region" description="Helical" evidence="7">
    <location>
        <begin position="179"/>
        <end position="196"/>
    </location>
</feature>
<sequence length="989" mass="107950">MRKILKNKYTSILIVWLGILIISLLTMPSISKVVGEKGQIKLPENLQSQIANKLSIEYNNNENTSQVIAVFNRNDGLTDDNRKNIVEILNRLKDKKDYYSIKGITSASDSKEAEKQLLSEDKTTELALISVDKDKVREMSENINTELKTEGLNTYVTGSDVLTHEFANETQKGIKKTEIISIVFILAVLIIVFRSWVAPLLSLITVGISLIVSLNITMNLAWHYELPLSNFTQVFLVVVLLGIGTDYNILLYTKFKEELTSGIGKIQAAKIALRTAGKTIIYSGSSVFIGFAVLGLADFIIYQSAVSVAIGIAVLLLNLLTLNMFFMTVLGEKMFLPNRKAAGHKESKLWSLLSGITLKKPVVMLGLMLVLIIPFLMQLSSRTLNYNDADELPETNFAKQGYTVVEKHFSKGMIAPVSIYIGTDRELTNKEDLSEINKITTYLKNKNEVDKVRSVTEPTGEKIDALYLKNQFNTLVQRVGEAQNGIKKINSGLSTAKTKIEDQDVAGKLGQVNKLADGANTLADGTDKFNSGLGTYVNGVDTFNSNIESIMTNPKIAMLGEQMQHLSDLSKKIDSLGIKGEVISNKLAKLSLLIDKINANINDPRLTKLEEKVTTLSQITEQLTTLKAQSRELTGEVTALVQQTKTLNEPITKIRVGGDTLLSEMNKIQTGSKQLSDGTNQLNNALQQMGGSVDQLTNGLSKANTGLSTIDTGITDANSYLKELGESFVGNTFYVPNSVLNSGQLNRSFDQYLSKDKKVTKLTVVLKDKPSTLDSAKVINSLDDELKTITAGTSLKDAKIAIGGQTSQINDLENLTNKDFTRSATIMLIGIAVMLIAITRSIVQPIAIVGTLIGTYFASLSVAEWLSKLILGKEHLAWNAPFFIFIMLIALGVDYSIFLAMRYKENINLAHLTPKDAIYHASGTIGGVVISAAIILGGTFAALYPSGITTLIHVALGVIVGLAILAVVLPIIMSAVVKLSYGENIVTKK</sequence>
<dbReference type="SUPFAM" id="SSF82866">
    <property type="entry name" value="Multidrug efflux transporter AcrB transmembrane domain"/>
    <property type="match status" value="2"/>
</dbReference>